<organism evidence="1 2">
    <name type="scientific">Stutzerimonas frequens</name>
    <dbReference type="NCBI Taxonomy" id="2968969"/>
    <lineage>
        <taxon>Bacteria</taxon>
        <taxon>Pseudomonadati</taxon>
        <taxon>Pseudomonadota</taxon>
        <taxon>Gammaproteobacteria</taxon>
        <taxon>Pseudomonadales</taxon>
        <taxon>Pseudomonadaceae</taxon>
        <taxon>Stutzerimonas</taxon>
    </lineage>
</organism>
<reference evidence="1" key="1">
    <citation type="submission" date="2022-11" db="EMBL/GenBank/DDBJ databases">
        <title>Genomic of Pseudomonas TF18.</title>
        <authorList>
            <person name="Liu T."/>
        </authorList>
    </citation>
    <scope>NUCLEOTIDE SEQUENCE</scope>
    <source>
        <strain evidence="1">TF18</strain>
    </source>
</reference>
<evidence type="ECO:0000313" key="1">
    <source>
        <dbReference type="EMBL" id="WAE53951.1"/>
    </source>
</evidence>
<dbReference type="EMBL" id="CP113257">
    <property type="protein sequence ID" value="WAE53951.1"/>
    <property type="molecule type" value="Genomic_DNA"/>
</dbReference>
<name>A0AA47I0P6_9GAMM</name>
<protein>
    <submittedName>
        <fullName evidence="1">Uncharacterized protein</fullName>
    </submittedName>
</protein>
<dbReference type="AlphaFoldDB" id="A0AA47I0P6"/>
<accession>A0AA47I0P6</accession>
<proteinExistence type="predicted"/>
<gene>
    <name evidence="1" type="ORF">OSV15_07160</name>
</gene>
<dbReference type="Proteomes" id="UP001164632">
    <property type="component" value="Chromosome"/>
</dbReference>
<sequence>MTAEVASYSCASGPASVAIYCNAAALRCNLMQAMSQNVSLAAEQVVNVMLLEIRPVDINHVFVETGINEVVVADGLPPGFVYNCLVFGTV</sequence>
<evidence type="ECO:0000313" key="2">
    <source>
        <dbReference type="Proteomes" id="UP001164632"/>
    </source>
</evidence>
<dbReference type="RefSeq" id="WP_267932400.1">
    <property type="nucleotide sequence ID" value="NZ_CP113257.1"/>
</dbReference>